<dbReference type="eggNOG" id="ENOG50330NM">
    <property type="taxonomic scope" value="Bacteria"/>
</dbReference>
<reference evidence="4" key="2">
    <citation type="submission" date="2011-02" db="EMBL/GenBank/DDBJ databases">
        <title>The complete genome of Fluviicola taffensis DSM 16823.</title>
        <authorList>
            <consortium name="US DOE Joint Genome Institute (JGI-PGF)"/>
            <person name="Lucas S."/>
            <person name="Copeland A."/>
            <person name="Lapidus A."/>
            <person name="Bruce D."/>
            <person name="Goodwin L."/>
            <person name="Pitluck S."/>
            <person name="Kyrpides N."/>
            <person name="Mavromatis K."/>
            <person name="Ivanova N."/>
            <person name="Mikhailova N."/>
            <person name="Pagani I."/>
            <person name="Chertkov O."/>
            <person name="Detter J.C."/>
            <person name="Han C."/>
            <person name="Tapia R."/>
            <person name="Land M."/>
            <person name="Hauser L."/>
            <person name="Markowitz V."/>
            <person name="Cheng J.-F."/>
            <person name="Hugenholtz P."/>
            <person name="Woyke T."/>
            <person name="Wu D."/>
            <person name="Tindall B."/>
            <person name="Pomrenke H.G."/>
            <person name="Brambilla E."/>
            <person name="Klenk H.-P."/>
            <person name="Eisen J.A."/>
        </authorList>
    </citation>
    <scope>NUCLEOTIDE SEQUENCE [LARGE SCALE GENOMIC DNA]</scope>
    <source>
        <strain evidence="4">DSM 16823 / RW262 / RW262</strain>
    </source>
</reference>
<dbReference type="EMBL" id="CP002542">
    <property type="protein sequence ID" value="AEA42660.1"/>
    <property type="molecule type" value="Genomic_DNA"/>
</dbReference>
<feature type="chain" id="PRO_5003283711" description="Lipoprotein" evidence="2">
    <location>
        <begin position="19"/>
        <end position="203"/>
    </location>
</feature>
<reference evidence="3 4" key="1">
    <citation type="journal article" date="2011" name="Stand. Genomic Sci.">
        <title>Complete genome sequence of the gliding freshwater bacterium Fluviicola taffensis type strain (RW262).</title>
        <authorList>
            <person name="Woyke T."/>
            <person name="Chertkov O."/>
            <person name="Lapidus A."/>
            <person name="Nolan M."/>
            <person name="Lucas S."/>
            <person name="Del Rio T.G."/>
            <person name="Tice H."/>
            <person name="Cheng J.F."/>
            <person name="Tapia R."/>
            <person name="Han C."/>
            <person name="Goodwin L."/>
            <person name="Pitluck S."/>
            <person name="Liolios K."/>
            <person name="Pagani I."/>
            <person name="Ivanova N."/>
            <person name="Huntemann M."/>
            <person name="Mavromatis K."/>
            <person name="Mikhailova N."/>
            <person name="Pati A."/>
            <person name="Chen A."/>
            <person name="Palaniappan K."/>
            <person name="Land M."/>
            <person name="Hauser L."/>
            <person name="Brambilla E.M."/>
            <person name="Rohde M."/>
            <person name="Mwirichia R."/>
            <person name="Sikorski J."/>
            <person name="Tindall B.J."/>
            <person name="Goker M."/>
            <person name="Bristow J."/>
            <person name="Eisen J.A."/>
            <person name="Markowitz V."/>
            <person name="Hugenholtz P."/>
            <person name="Klenk H.P."/>
            <person name="Kyrpides N.C."/>
        </authorList>
    </citation>
    <scope>NUCLEOTIDE SEQUENCE [LARGE SCALE GENOMIC DNA]</scope>
    <source>
        <strain evidence="4">DSM 16823 / RW262 / RW262</strain>
    </source>
</reference>
<dbReference type="HOGENOM" id="CLU_1347254_0_0_10"/>
<feature type="region of interest" description="Disordered" evidence="1">
    <location>
        <begin position="26"/>
        <end position="47"/>
    </location>
</feature>
<evidence type="ECO:0000256" key="2">
    <source>
        <dbReference type="SAM" id="SignalP"/>
    </source>
</evidence>
<dbReference type="KEGG" id="fte:Fluta_0656"/>
<evidence type="ECO:0000313" key="3">
    <source>
        <dbReference type="EMBL" id="AEA42660.1"/>
    </source>
</evidence>
<dbReference type="OrthoDB" id="892749at2"/>
<dbReference type="PROSITE" id="PS51257">
    <property type="entry name" value="PROKAR_LIPOPROTEIN"/>
    <property type="match status" value="1"/>
</dbReference>
<keyword evidence="4" id="KW-1185">Reference proteome</keyword>
<dbReference type="STRING" id="755732.Fluta_0656"/>
<evidence type="ECO:0008006" key="5">
    <source>
        <dbReference type="Google" id="ProtNLM"/>
    </source>
</evidence>
<name>F2IHA5_FLUTR</name>
<dbReference type="RefSeq" id="WP_013685432.1">
    <property type="nucleotide sequence ID" value="NC_015321.1"/>
</dbReference>
<keyword evidence="2" id="KW-0732">Signal</keyword>
<protein>
    <recommendedName>
        <fullName evidence="5">Lipoprotein</fullName>
    </recommendedName>
</protein>
<evidence type="ECO:0000256" key="1">
    <source>
        <dbReference type="SAM" id="MobiDB-lite"/>
    </source>
</evidence>
<sequence length="203" mass="23616" precursor="true">MKSVFLLLSIIIFSVACSSEQKKEKKENKSIVSNEKETESNVDSNNGYSDNIESECVFDTSTYKFTSEILLKFNPKIRFSWDKNNDQAIVKFPKGDSLLLHVGGCNHFGYSAEYRTNEAAFENQEYLMATTKWLAKNFLDNGFDTNYLRFISNKQYKLERDENDWKFYSIEVDSLIQENEIYDGFDFKRVGKRTHISIGGYIN</sequence>
<dbReference type="AlphaFoldDB" id="F2IHA5"/>
<dbReference type="Proteomes" id="UP000007463">
    <property type="component" value="Chromosome"/>
</dbReference>
<evidence type="ECO:0000313" key="4">
    <source>
        <dbReference type="Proteomes" id="UP000007463"/>
    </source>
</evidence>
<gene>
    <name evidence="3" type="ordered locus">Fluta_0656</name>
</gene>
<feature type="signal peptide" evidence="2">
    <location>
        <begin position="1"/>
        <end position="18"/>
    </location>
</feature>
<accession>F2IHA5</accession>
<proteinExistence type="predicted"/>
<organism evidence="3 4">
    <name type="scientific">Fluviicola taffensis (strain DSM 16823 / NCIMB 13979 / RW262)</name>
    <dbReference type="NCBI Taxonomy" id="755732"/>
    <lineage>
        <taxon>Bacteria</taxon>
        <taxon>Pseudomonadati</taxon>
        <taxon>Bacteroidota</taxon>
        <taxon>Flavobacteriia</taxon>
        <taxon>Flavobacteriales</taxon>
        <taxon>Crocinitomicaceae</taxon>
        <taxon>Fluviicola</taxon>
    </lineage>
</organism>
<feature type="compositionally biased region" description="Basic and acidic residues" evidence="1">
    <location>
        <begin position="26"/>
        <end position="39"/>
    </location>
</feature>